<feature type="region of interest" description="Disordered" evidence="1">
    <location>
        <begin position="84"/>
        <end position="111"/>
    </location>
</feature>
<protein>
    <submittedName>
        <fullName evidence="2">Uncharacterized protein</fullName>
    </submittedName>
</protein>
<dbReference type="RefSeq" id="WP_062365767.1">
    <property type="nucleotide sequence ID" value="NZ_CAIGKF010000014.1"/>
</dbReference>
<dbReference type="GeneID" id="99715658"/>
<organism evidence="2 3">
    <name type="scientific">Variovorax paradoxus</name>
    <dbReference type="NCBI Taxonomy" id="34073"/>
    <lineage>
        <taxon>Bacteria</taxon>
        <taxon>Pseudomonadati</taxon>
        <taxon>Pseudomonadota</taxon>
        <taxon>Betaproteobacteria</taxon>
        <taxon>Burkholderiales</taxon>
        <taxon>Comamonadaceae</taxon>
        <taxon>Variovorax</taxon>
    </lineage>
</organism>
<comment type="caution">
    <text evidence="2">The sequence shown here is derived from an EMBL/GenBank/DDBJ whole genome shotgun (WGS) entry which is preliminary data.</text>
</comment>
<proteinExistence type="predicted"/>
<evidence type="ECO:0000256" key="1">
    <source>
        <dbReference type="SAM" id="MobiDB-lite"/>
    </source>
</evidence>
<accession>A0AAW8EJJ4</accession>
<dbReference type="EMBL" id="JAUSRV010000009">
    <property type="protein sequence ID" value="MDP9972714.1"/>
    <property type="molecule type" value="Genomic_DNA"/>
</dbReference>
<dbReference type="AlphaFoldDB" id="A0AAW8EJJ4"/>
<evidence type="ECO:0000313" key="3">
    <source>
        <dbReference type="Proteomes" id="UP001224845"/>
    </source>
</evidence>
<name>A0AAW8EJJ4_VARPD</name>
<feature type="compositionally biased region" description="Polar residues" evidence="1">
    <location>
        <begin position="92"/>
        <end position="111"/>
    </location>
</feature>
<reference evidence="2" key="1">
    <citation type="submission" date="2023-07" db="EMBL/GenBank/DDBJ databases">
        <title>Sorghum-associated microbial communities from plants grown in Nebraska, USA.</title>
        <authorList>
            <person name="Schachtman D."/>
        </authorList>
    </citation>
    <scope>NUCLEOTIDE SEQUENCE</scope>
    <source>
        <strain evidence="2">DS3315</strain>
    </source>
</reference>
<sequence length="111" mass="12104">MIKIGTLCHVLDSCLASPMTERAVGRIVEVVSAPYEAPSERYLPGTYYDVLFEGWTFYCRSDKLAPISDPDADVGHWEDEFIGVPAGPPSKAPQSTSSRSCGNTFDTLASR</sequence>
<evidence type="ECO:0000313" key="2">
    <source>
        <dbReference type="EMBL" id="MDP9972714.1"/>
    </source>
</evidence>
<dbReference type="Proteomes" id="UP001224845">
    <property type="component" value="Unassembled WGS sequence"/>
</dbReference>
<gene>
    <name evidence="2" type="ORF">J2W39_003956</name>
</gene>